<reference evidence="3" key="1">
    <citation type="submission" date="2006-10" db="EMBL/GenBank/DDBJ databases">
        <authorList>
            <person name="Amadeo P."/>
            <person name="Zhao Q."/>
            <person name="Wortman J."/>
            <person name="Fraser-Liggett C."/>
            <person name="Carlton J."/>
        </authorList>
    </citation>
    <scope>NUCLEOTIDE SEQUENCE</scope>
    <source>
        <strain evidence="3">G3</strain>
    </source>
</reference>
<sequence>MNFGEEGELLRQKRREEARLYAEDLRKQMEEKANKPPTPDFYSSNADYGQPNYPSLKNRYQKYQQGQYDNVSYQPNQQQSLIRRQGYGNQQSGANSSLSNIGDSPVDNAPLSPAGGYGSPGKALAPVGRHVSGVSHSPRLDPLPDLAPPAPSGPSPDIIRFADRLSWLESSVDQHQSILRAASDCATRLERTAIPSLNDGVQQLRQALDRVASVDLPGRIRPLEEENARLEERISSSANDYITQAQSLRDRLNETSTVFTQTTQKFNDFSDSVKSTLLEFKSQISRGRDAHDSLAQRIAGCESRSSQIEESLRAVSSALSNFERSASDSISNSQSQMNSSISAAALQIAEDIKHESDARDQATMVIHNQTEEVNQRIGSAVSNVQGVISDLSSSFKQSLTALSNSVRDALEDTRATSDQKYQELSDRLDKIVADTDSNFNSVQNEALDALAAINDQATKSRDALEAALTQECDIRRKNEKQIAAKYENFMSLIVNEMQLQTSQMEEMTNQATAQIIQQANEQLVPLRNEVQAIRERTSGIDAIIAKANQTENLISQLNTQLMENVAQLGRQSSTIVSSLQKIRTESEDTMQQMQERLHVVEEQETVPQFASRKEVQDAFGRLGMDFDGRMQEIEQQIGVIFSQLSDLTMTMPAPKQQREAGSEILDKLANEAQGK</sequence>
<dbReference type="VEuPathDB" id="TrichDB:TVAGG3_0994570"/>
<dbReference type="EMBL" id="DS113177">
    <property type="protein sequence ID" value="EAY23777.1"/>
    <property type="molecule type" value="Genomic_DNA"/>
</dbReference>
<gene>
    <name evidence="3" type="ORF">TVAG_121150</name>
</gene>
<dbReference type="AlphaFoldDB" id="A2D7R0"/>
<dbReference type="RefSeq" id="XP_001277025.1">
    <property type="nucleotide sequence ID" value="XM_001277024.1"/>
</dbReference>
<evidence type="ECO:0000256" key="1">
    <source>
        <dbReference type="SAM" id="Coils"/>
    </source>
</evidence>
<dbReference type="OrthoDB" id="10477664at2759"/>
<feature type="coiled-coil region" evidence="1">
    <location>
        <begin position="516"/>
        <end position="603"/>
    </location>
</feature>
<feature type="compositionally biased region" description="Polar residues" evidence="2">
    <location>
        <begin position="41"/>
        <end position="55"/>
    </location>
</feature>
<evidence type="ECO:0000256" key="2">
    <source>
        <dbReference type="SAM" id="MobiDB-lite"/>
    </source>
</evidence>
<dbReference type="InParanoid" id="A2D7R0"/>
<keyword evidence="4" id="KW-1185">Reference proteome</keyword>
<organism evidence="3 4">
    <name type="scientific">Trichomonas vaginalis (strain ATCC PRA-98 / G3)</name>
    <dbReference type="NCBI Taxonomy" id="412133"/>
    <lineage>
        <taxon>Eukaryota</taxon>
        <taxon>Metamonada</taxon>
        <taxon>Parabasalia</taxon>
        <taxon>Trichomonadida</taxon>
        <taxon>Trichomonadidae</taxon>
        <taxon>Trichomonas</taxon>
    </lineage>
</organism>
<protein>
    <submittedName>
        <fullName evidence="3">Uncharacterized protein</fullName>
    </submittedName>
</protein>
<dbReference type="Proteomes" id="UP000001542">
    <property type="component" value="Unassembled WGS sequence"/>
</dbReference>
<evidence type="ECO:0000313" key="4">
    <source>
        <dbReference type="Proteomes" id="UP000001542"/>
    </source>
</evidence>
<evidence type="ECO:0000313" key="3">
    <source>
        <dbReference type="EMBL" id="EAY23777.1"/>
    </source>
</evidence>
<dbReference type="KEGG" id="tva:4720887"/>
<feature type="region of interest" description="Disordered" evidence="2">
    <location>
        <begin position="22"/>
        <end position="157"/>
    </location>
</feature>
<accession>A2D7R0</accession>
<dbReference type="VEuPathDB" id="TrichDB:TVAG_121150"/>
<name>A2D7R0_TRIV3</name>
<dbReference type="SMR" id="A2D7R0"/>
<dbReference type="Gene3D" id="1.20.120.20">
    <property type="entry name" value="Apolipoprotein"/>
    <property type="match status" value="1"/>
</dbReference>
<proteinExistence type="predicted"/>
<feature type="compositionally biased region" description="Pro residues" evidence="2">
    <location>
        <begin position="145"/>
        <end position="154"/>
    </location>
</feature>
<feature type="compositionally biased region" description="Basic and acidic residues" evidence="2">
    <location>
        <begin position="22"/>
        <end position="34"/>
    </location>
</feature>
<feature type="compositionally biased region" description="Polar residues" evidence="2">
    <location>
        <begin position="61"/>
        <end position="102"/>
    </location>
</feature>
<keyword evidence="1" id="KW-0175">Coiled coil</keyword>
<reference evidence="3" key="2">
    <citation type="journal article" date="2007" name="Science">
        <title>Draft genome sequence of the sexually transmitted pathogen Trichomonas vaginalis.</title>
        <authorList>
            <person name="Carlton J.M."/>
            <person name="Hirt R.P."/>
            <person name="Silva J.C."/>
            <person name="Delcher A.L."/>
            <person name="Schatz M."/>
            <person name="Zhao Q."/>
            <person name="Wortman J.R."/>
            <person name="Bidwell S.L."/>
            <person name="Alsmark U.C.M."/>
            <person name="Besteiro S."/>
            <person name="Sicheritz-Ponten T."/>
            <person name="Noel C.J."/>
            <person name="Dacks J.B."/>
            <person name="Foster P.G."/>
            <person name="Simillion C."/>
            <person name="Van de Peer Y."/>
            <person name="Miranda-Saavedra D."/>
            <person name="Barton G.J."/>
            <person name="Westrop G.D."/>
            <person name="Mueller S."/>
            <person name="Dessi D."/>
            <person name="Fiori P.L."/>
            <person name="Ren Q."/>
            <person name="Paulsen I."/>
            <person name="Zhang H."/>
            <person name="Bastida-Corcuera F.D."/>
            <person name="Simoes-Barbosa A."/>
            <person name="Brown M.T."/>
            <person name="Hayes R.D."/>
            <person name="Mukherjee M."/>
            <person name="Okumura C.Y."/>
            <person name="Schneider R."/>
            <person name="Smith A.J."/>
            <person name="Vanacova S."/>
            <person name="Villalvazo M."/>
            <person name="Haas B.J."/>
            <person name="Pertea M."/>
            <person name="Feldblyum T.V."/>
            <person name="Utterback T.R."/>
            <person name="Shu C.L."/>
            <person name="Osoegawa K."/>
            <person name="de Jong P.J."/>
            <person name="Hrdy I."/>
            <person name="Horvathova L."/>
            <person name="Zubacova Z."/>
            <person name="Dolezal P."/>
            <person name="Malik S.B."/>
            <person name="Logsdon J.M. Jr."/>
            <person name="Henze K."/>
            <person name="Gupta A."/>
            <person name="Wang C.C."/>
            <person name="Dunne R.L."/>
            <person name="Upcroft J.A."/>
            <person name="Upcroft P."/>
            <person name="White O."/>
            <person name="Salzberg S.L."/>
            <person name="Tang P."/>
            <person name="Chiu C.-H."/>
            <person name="Lee Y.-S."/>
            <person name="Embley T.M."/>
            <person name="Coombs G.H."/>
            <person name="Mottram J.C."/>
            <person name="Tachezy J."/>
            <person name="Fraser-Liggett C.M."/>
            <person name="Johnson P.J."/>
        </authorList>
    </citation>
    <scope>NUCLEOTIDE SEQUENCE [LARGE SCALE GENOMIC DNA]</scope>
    <source>
        <strain evidence="3">G3</strain>
    </source>
</reference>